<proteinExistence type="predicted"/>
<dbReference type="InterPro" id="IPR046947">
    <property type="entry name" value="LytR-like"/>
</dbReference>
<dbReference type="OrthoDB" id="9787344at2"/>
<sequence length="236" mass="26745">MNKLKCLIVDDEPIARDIVANFCAHFDFIEVCKLCENALEARNALQTFKIDFMFVDIQMPVLDGVSFIKTLKNPPYVVFTTAYTDYATQAFDIAACDYLVKPFSLERFVVAIDKISDLLKKTNSESTTLTSPDPEFIFVRGEGKIHKLMLQDIIYIEAKGNYSRIVTEDGDIKCVMSFGQLDGMLTQQKFSRSHRSFLINKSKIKHIEGNIIHIGKYPVPIGSGYRDAFIKAIGLY</sequence>
<comment type="caution">
    <text evidence="4">The sequence shown here is derived from an EMBL/GenBank/DDBJ whole genome shotgun (WGS) entry which is preliminary data.</text>
</comment>
<dbReference type="SUPFAM" id="SSF52172">
    <property type="entry name" value="CheY-like"/>
    <property type="match status" value="1"/>
</dbReference>
<dbReference type="Proteomes" id="UP000268007">
    <property type="component" value="Unassembled WGS sequence"/>
</dbReference>
<accession>A0A495IUU6</accession>
<dbReference type="GO" id="GO:0003677">
    <property type="term" value="F:DNA binding"/>
    <property type="evidence" value="ECO:0007669"/>
    <property type="project" value="InterPro"/>
</dbReference>
<dbReference type="PANTHER" id="PTHR37299:SF1">
    <property type="entry name" value="STAGE 0 SPORULATION PROTEIN A HOMOLOG"/>
    <property type="match status" value="1"/>
</dbReference>
<dbReference type="GO" id="GO:0000156">
    <property type="term" value="F:phosphorelay response regulator activity"/>
    <property type="evidence" value="ECO:0007669"/>
    <property type="project" value="InterPro"/>
</dbReference>
<evidence type="ECO:0000259" key="2">
    <source>
        <dbReference type="PROSITE" id="PS50110"/>
    </source>
</evidence>
<dbReference type="SMART" id="SM00850">
    <property type="entry name" value="LytTR"/>
    <property type="match status" value="1"/>
</dbReference>
<dbReference type="Gene3D" id="3.40.50.2300">
    <property type="match status" value="1"/>
</dbReference>
<organism evidence="4 5">
    <name type="scientific">Mucilaginibacter gracilis</name>
    <dbReference type="NCBI Taxonomy" id="423350"/>
    <lineage>
        <taxon>Bacteria</taxon>
        <taxon>Pseudomonadati</taxon>
        <taxon>Bacteroidota</taxon>
        <taxon>Sphingobacteriia</taxon>
        <taxon>Sphingobacteriales</taxon>
        <taxon>Sphingobacteriaceae</taxon>
        <taxon>Mucilaginibacter</taxon>
    </lineage>
</organism>
<feature type="domain" description="Response regulatory" evidence="2">
    <location>
        <begin position="5"/>
        <end position="116"/>
    </location>
</feature>
<dbReference type="AlphaFoldDB" id="A0A495IUU6"/>
<keyword evidence="1" id="KW-0597">Phosphoprotein</keyword>
<dbReference type="Gene3D" id="2.40.50.1020">
    <property type="entry name" value="LytTr DNA-binding domain"/>
    <property type="match status" value="1"/>
</dbReference>
<dbReference type="InterPro" id="IPR001789">
    <property type="entry name" value="Sig_transdc_resp-reg_receiver"/>
</dbReference>
<dbReference type="InterPro" id="IPR011006">
    <property type="entry name" value="CheY-like_superfamily"/>
</dbReference>
<protein>
    <submittedName>
        <fullName evidence="4">LytTR family two component transcriptional regulator</fullName>
    </submittedName>
</protein>
<evidence type="ECO:0000313" key="4">
    <source>
        <dbReference type="EMBL" id="RKR80525.1"/>
    </source>
</evidence>
<reference evidence="4 5" key="1">
    <citation type="submission" date="2018-10" db="EMBL/GenBank/DDBJ databases">
        <title>Genomic Encyclopedia of Archaeal and Bacterial Type Strains, Phase II (KMG-II): from individual species to whole genera.</title>
        <authorList>
            <person name="Goeker M."/>
        </authorList>
    </citation>
    <scope>NUCLEOTIDE SEQUENCE [LARGE SCALE GENOMIC DNA]</scope>
    <source>
        <strain evidence="4 5">DSM 18602</strain>
    </source>
</reference>
<feature type="modified residue" description="4-aspartylphosphate" evidence="1">
    <location>
        <position position="56"/>
    </location>
</feature>
<name>A0A495IUU6_9SPHI</name>
<evidence type="ECO:0000259" key="3">
    <source>
        <dbReference type="PROSITE" id="PS50930"/>
    </source>
</evidence>
<dbReference type="RefSeq" id="WP_121196299.1">
    <property type="nucleotide sequence ID" value="NZ_RBKU01000001.1"/>
</dbReference>
<dbReference type="EMBL" id="RBKU01000001">
    <property type="protein sequence ID" value="RKR80525.1"/>
    <property type="molecule type" value="Genomic_DNA"/>
</dbReference>
<evidence type="ECO:0000313" key="5">
    <source>
        <dbReference type="Proteomes" id="UP000268007"/>
    </source>
</evidence>
<feature type="domain" description="HTH LytTR-type" evidence="3">
    <location>
        <begin position="137"/>
        <end position="235"/>
    </location>
</feature>
<dbReference type="PROSITE" id="PS50930">
    <property type="entry name" value="HTH_LYTTR"/>
    <property type="match status" value="1"/>
</dbReference>
<dbReference type="PANTHER" id="PTHR37299">
    <property type="entry name" value="TRANSCRIPTIONAL REGULATOR-RELATED"/>
    <property type="match status" value="1"/>
</dbReference>
<dbReference type="InterPro" id="IPR007492">
    <property type="entry name" value="LytTR_DNA-bd_dom"/>
</dbReference>
<dbReference type="Pfam" id="PF00072">
    <property type="entry name" value="Response_reg"/>
    <property type="match status" value="1"/>
</dbReference>
<keyword evidence="5" id="KW-1185">Reference proteome</keyword>
<dbReference type="PROSITE" id="PS50110">
    <property type="entry name" value="RESPONSE_REGULATORY"/>
    <property type="match status" value="1"/>
</dbReference>
<gene>
    <name evidence="4" type="ORF">BDD43_0646</name>
</gene>
<dbReference type="SMART" id="SM00448">
    <property type="entry name" value="REC"/>
    <property type="match status" value="1"/>
</dbReference>
<dbReference type="Pfam" id="PF04397">
    <property type="entry name" value="LytTR"/>
    <property type="match status" value="1"/>
</dbReference>
<evidence type="ECO:0000256" key="1">
    <source>
        <dbReference type="PROSITE-ProRule" id="PRU00169"/>
    </source>
</evidence>